<feature type="non-terminal residue" evidence="1">
    <location>
        <position position="1"/>
    </location>
</feature>
<keyword evidence="2" id="KW-1185">Reference proteome</keyword>
<evidence type="ECO:0000313" key="2">
    <source>
        <dbReference type="Proteomes" id="UP000789860"/>
    </source>
</evidence>
<gene>
    <name evidence="1" type="ORF">SCALOS_LOCUS5914</name>
</gene>
<name>A0ACA9ME56_9GLOM</name>
<comment type="caution">
    <text evidence="1">The sequence shown here is derived from an EMBL/GenBank/DDBJ whole genome shotgun (WGS) entry which is preliminary data.</text>
</comment>
<dbReference type="Proteomes" id="UP000789860">
    <property type="component" value="Unassembled WGS sequence"/>
</dbReference>
<accession>A0ACA9ME56</accession>
<evidence type="ECO:0000313" key="1">
    <source>
        <dbReference type="EMBL" id="CAG8572977.1"/>
    </source>
</evidence>
<reference evidence="1" key="1">
    <citation type="submission" date="2021-06" db="EMBL/GenBank/DDBJ databases">
        <authorList>
            <person name="Kallberg Y."/>
            <person name="Tangrot J."/>
            <person name="Rosling A."/>
        </authorList>
    </citation>
    <scope>NUCLEOTIDE SEQUENCE</scope>
    <source>
        <strain evidence="1">AU212A</strain>
    </source>
</reference>
<proteinExistence type="predicted"/>
<protein>
    <submittedName>
        <fullName evidence="1">10394_t:CDS:1</fullName>
    </submittedName>
</protein>
<sequence>PSKKAGGSEEEGGGEVYHYIAYVPIDGEVWQLDGLYPHPVSLGKYSNEKQWYDAARGVIHERIDSFHAEQVEYVLLAITKDQIGIHQDRVKDCMYIKKLAENRLDELNSIWREINTEDVNEEKVKKRGNYVIEFSTLTAYHDDIEMVEQLRAKMIDEIKFLIEAIDRENKLKMVERERRTFDYGPFIREFISILHERGELKSLISAAEDMIEDE</sequence>
<dbReference type="EMBL" id="CAJVPM010010442">
    <property type="protein sequence ID" value="CAG8572977.1"/>
    <property type="molecule type" value="Genomic_DNA"/>
</dbReference>
<organism evidence="1 2">
    <name type="scientific">Scutellospora calospora</name>
    <dbReference type="NCBI Taxonomy" id="85575"/>
    <lineage>
        <taxon>Eukaryota</taxon>
        <taxon>Fungi</taxon>
        <taxon>Fungi incertae sedis</taxon>
        <taxon>Mucoromycota</taxon>
        <taxon>Glomeromycotina</taxon>
        <taxon>Glomeromycetes</taxon>
        <taxon>Diversisporales</taxon>
        <taxon>Gigasporaceae</taxon>
        <taxon>Scutellospora</taxon>
    </lineage>
</organism>